<comment type="caution">
    <text evidence="2">The sequence shown here is derived from an EMBL/GenBank/DDBJ whole genome shotgun (WGS) entry which is preliminary data.</text>
</comment>
<evidence type="ECO:0000259" key="1">
    <source>
        <dbReference type="Pfam" id="PF13349"/>
    </source>
</evidence>
<dbReference type="Proteomes" id="UP001597383">
    <property type="component" value="Unassembled WGS sequence"/>
</dbReference>
<reference evidence="3" key="1">
    <citation type="journal article" date="2019" name="Int. J. Syst. Evol. Microbiol.">
        <title>The Global Catalogue of Microorganisms (GCM) 10K type strain sequencing project: providing services to taxonomists for standard genome sequencing and annotation.</title>
        <authorList>
            <consortium name="The Broad Institute Genomics Platform"/>
            <consortium name="The Broad Institute Genome Sequencing Center for Infectious Disease"/>
            <person name="Wu L."/>
            <person name="Ma J."/>
        </authorList>
    </citation>
    <scope>NUCLEOTIDE SEQUENCE [LARGE SCALE GENOMIC DNA]</scope>
    <source>
        <strain evidence="3">R28</strain>
    </source>
</reference>
<keyword evidence="3" id="KW-1185">Reference proteome</keyword>
<dbReference type="Pfam" id="PF13349">
    <property type="entry name" value="DUF4097"/>
    <property type="match status" value="1"/>
</dbReference>
<dbReference type="EMBL" id="JBHUHQ010000002">
    <property type="protein sequence ID" value="MFD2043121.1"/>
    <property type="molecule type" value="Genomic_DNA"/>
</dbReference>
<accession>A0ABW4VWP5</accession>
<evidence type="ECO:0000313" key="3">
    <source>
        <dbReference type="Proteomes" id="UP001597383"/>
    </source>
</evidence>
<dbReference type="PANTHER" id="PTHR34094">
    <property type="match status" value="1"/>
</dbReference>
<name>A0ABW4VWP5_9BACI</name>
<protein>
    <submittedName>
        <fullName evidence="2">DUF4097 domain-containing protein</fullName>
    </submittedName>
</protein>
<dbReference type="InterPro" id="IPR025164">
    <property type="entry name" value="Toastrack_DUF4097"/>
</dbReference>
<sequence length="360" mass="39182">MKNKKRSIIDRIWESARKAIGYKEIVQQKSLDIRTLKELTVLTTSTNVEILTHTEPRIDVILETYENGPILSINQKSDSVDIRAQNDGGSSFSVFRRIPTCHLKVMVPSDVAKLWQITADSAKVTAGNLLADTIHTRTTSGSIEIKDIKANKVNVKVSSGKIKATNFMVDQLAFSASSGHVVLDTLHGDVRGNATSGAITLKNIHGENLDVKASSGRIRLQDVQVNHAVSRATSGNVELVRCRINSLETNASSGNLKINDFLGSVKGSSNSGNINLTFTKLTNENSIDLKAQSGNITVNTDSKHLNTVFDIQTRSGQIITNIPIQFENKSNRGLSGVIGNGDNQVRLQANSGTIRLQEIR</sequence>
<dbReference type="RefSeq" id="WP_377554930.1">
    <property type="nucleotide sequence ID" value="NZ_JBHUHQ010000002.1"/>
</dbReference>
<proteinExistence type="predicted"/>
<dbReference type="PANTHER" id="PTHR34094:SF1">
    <property type="entry name" value="PROTEIN FAM185A"/>
    <property type="match status" value="1"/>
</dbReference>
<gene>
    <name evidence="2" type="ORF">ACFSJF_02200</name>
</gene>
<evidence type="ECO:0000313" key="2">
    <source>
        <dbReference type="EMBL" id="MFD2043121.1"/>
    </source>
</evidence>
<organism evidence="2 3">
    <name type="scientific">Ornithinibacillus salinisoli</name>
    <dbReference type="NCBI Taxonomy" id="1848459"/>
    <lineage>
        <taxon>Bacteria</taxon>
        <taxon>Bacillati</taxon>
        <taxon>Bacillota</taxon>
        <taxon>Bacilli</taxon>
        <taxon>Bacillales</taxon>
        <taxon>Bacillaceae</taxon>
        <taxon>Ornithinibacillus</taxon>
    </lineage>
</organism>
<feature type="domain" description="DUF4097" evidence="1">
    <location>
        <begin position="190"/>
        <end position="356"/>
    </location>
</feature>